<sequence>NRFSLQAPVLILLISERSGLVRKIAEAIKDKPFNLIDIGITAEHFCLQAAEEGLGTCILGWFKEKEVKKLLNIPLAKRVELIITLGYPESVGIRPKERKAIDEIRSYNH</sequence>
<dbReference type="EMBL" id="PFTV01000135">
    <property type="protein sequence ID" value="PJB56290.1"/>
    <property type="molecule type" value="Genomic_DNA"/>
</dbReference>
<feature type="non-terminal residue" evidence="4">
    <location>
        <position position="1"/>
    </location>
</feature>
<organism evidence="4 5">
    <name type="scientific">Candidatus Infernicultor aquiphilus</name>
    <dbReference type="NCBI Taxonomy" id="1805029"/>
    <lineage>
        <taxon>Bacteria</taxon>
        <taxon>Pseudomonadati</taxon>
        <taxon>Atribacterota</taxon>
        <taxon>Candidatus Phoenicimicrobiia</taxon>
        <taxon>Candidatus Pheonicimicrobiales</taxon>
        <taxon>Candidatus Phoenicimicrobiaceae</taxon>
        <taxon>Candidatus Infernicultor</taxon>
    </lineage>
</organism>
<reference evidence="4 5" key="1">
    <citation type="submission" date="2017-09" db="EMBL/GenBank/DDBJ databases">
        <title>Depth-based differentiation of microbial function through sediment-hosted aquifers and enrichment of novel symbionts in the deep terrestrial subsurface.</title>
        <authorList>
            <person name="Probst A.J."/>
            <person name="Ladd B."/>
            <person name="Jarett J.K."/>
            <person name="Geller-Mcgrath D.E."/>
            <person name="Sieber C.M."/>
            <person name="Emerson J.B."/>
            <person name="Anantharaman K."/>
            <person name="Thomas B.C."/>
            <person name="Malmstrom R."/>
            <person name="Stieglmeier M."/>
            <person name="Klingl A."/>
            <person name="Woyke T."/>
            <person name="Ryan C.M."/>
            <person name="Banfield J.F."/>
        </authorList>
    </citation>
    <scope>NUCLEOTIDE SEQUENCE [LARGE SCALE GENOMIC DNA]</scope>
    <source>
        <strain evidence="4">CG_4_9_14_3_um_filter_33_16</strain>
    </source>
</reference>
<evidence type="ECO:0000313" key="4">
    <source>
        <dbReference type="EMBL" id="PJB56290.1"/>
    </source>
</evidence>
<name>A0A2M8CB52_9BACT</name>
<dbReference type="SUPFAM" id="SSF55469">
    <property type="entry name" value="FMN-dependent nitroreductase-like"/>
    <property type="match status" value="1"/>
</dbReference>
<dbReference type="GO" id="GO:0016491">
    <property type="term" value="F:oxidoreductase activity"/>
    <property type="evidence" value="ECO:0007669"/>
    <property type="project" value="UniProtKB-KW"/>
</dbReference>
<dbReference type="PANTHER" id="PTHR43673:SF10">
    <property type="entry name" value="NADH DEHYDROGENASE_NAD(P)H NITROREDUCTASE XCC3605-RELATED"/>
    <property type="match status" value="1"/>
</dbReference>
<dbReference type="AlphaFoldDB" id="A0A2M8CB52"/>
<protein>
    <submittedName>
        <fullName evidence="4">NAD(P)H nitroreductase</fullName>
    </submittedName>
</protein>
<dbReference type="Gene3D" id="3.40.109.10">
    <property type="entry name" value="NADH Oxidase"/>
    <property type="match status" value="1"/>
</dbReference>
<gene>
    <name evidence="4" type="ORF">CO097_05630</name>
</gene>
<comment type="caution">
    <text evidence="4">The sequence shown here is derived from an EMBL/GenBank/DDBJ whole genome shotgun (WGS) entry which is preliminary data.</text>
</comment>
<comment type="similarity">
    <text evidence="1">Belongs to the nitroreductase family.</text>
</comment>
<accession>A0A2M8CB52</accession>
<keyword evidence="2" id="KW-0560">Oxidoreductase</keyword>
<evidence type="ECO:0000256" key="1">
    <source>
        <dbReference type="ARBA" id="ARBA00007118"/>
    </source>
</evidence>
<dbReference type="Proteomes" id="UP000228560">
    <property type="component" value="Unassembled WGS sequence"/>
</dbReference>
<proteinExistence type="inferred from homology"/>
<evidence type="ECO:0000256" key="2">
    <source>
        <dbReference type="ARBA" id="ARBA00023002"/>
    </source>
</evidence>
<dbReference type="Pfam" id="PF00881">
    <property type="entry name" value="Nitroreductase"/>
    <property type="match status" value="1"/>
</dbReference>
<dbReference type="InterPro" id="IPR000415">
    <property type="entry name" value="Nitroreductase-like"/>
</dbReference>
<dbReference type="PANTHER" id="PTHR43673">
    <property type="entry name" value="NAD(P)H NITROREDUCTASE YDGI-RELATED"/>
    <property type="match status" value="1"/>
</dbReference>
<evidence type="ECO:0000313" key="5">
    <source>
        <dbReference type="Proteomes" id="UP000228560"/>
    </source>
</evidence>
<dbReference type="InterPro" id="IPR029479">
    <property type="entry name" value="Nitroreductase"/>
</dbReference>
<feature type="domain" description="Nitroreductase" evidence="3">
    <location>
        <begin position="5"/>
        <end position="87"/>
    </location>
</feature>
<evidence type="ECO:0000259" key="3">
    <source>
        <dbReference type="Pfam" id="PF00881"/>
    </source>
</evidence>